<accession>A0A4Y2WE31</accession>
<comment type="caution">
    <text evidence="1">The sequence shown here is derived from an EMBL/GenBank/DDBJ whole genome shotgun (WGS) entry which is preliminary data.</text>
</comment>
<proteinExistence type="predicted"/>
<evidence type="ECO:0000313" key="2">
    <source>
        <dbReference type="Proteomes" id="UP000499080"/>
    </source>
</evidence>
<keyword evidence="2" id="KW-1185">Reference proteome</keyword>
<protein>
    <submittedName>
        <fullName evidence="1">Uncharacterized protein</fullName>
    </submittedName>
</protein>
<dbReference type="AlphaFoldDB" id="A0A4Y2WE31"/>
<gene>
    <name evidence="1" type="ORF">AVEN_92955_1</name>
</gene>
<organism evidence="1 2">
    <name type="scientific">Araneus ventricosus</name>
    <name type="common">Orbweaver spider</name>
    <name type="synonym">Epeira ventricosa</name>
    <dbReference type="NCBI Taxonomy" id="182803"/>
    <lineage>
        <taxon>Eukaryota</taxon>
        <taxon>Metazoa</taxon>
        <taxon>Ecdysozoa</taxon>
        <taxon>Arthropoda</taxon>
        <taxon>Chelicerata</taxon>
        <taxon>Arachnida</taxon>
        <taxon>Araneae</taxon>
        <taxon>Araneomorphae</taxon>
        <taxon>Entelegynae</taxon>
        <taxon>Araneoidea</taxon>
        <taxon>Araneidae</taxon>
        <taxon>Araneus</taxon>
    </lineage>
</organism>
<dbReference type="Proteomes" id="UP000499080">
    <property type="component" value="Unassembled WGS sequence"/>
</dbReference>
<reference evidence="1 2" key="1">
    <citation type="journal article" date="2019" name="Sci. Rep.">
        <title>Orb-weaving spider Araneus ventricosus genome elucidates the spidroin gene catalogue.</title>
        <authorList>
            <person name="Kono N."/>
            <person name="Nakamura H."/>
            <person name="Ohtoshi R."/>
            <person name="Moran D.A.P."/>
            <person name="Shinohara A."/>
            <person name="Yoshida Y."/>
            <person name="Fujiwara M."/>
            <person name="Mori M."/>
            <person name="Tomita M."/>
            <person name="Arakawa K."/>
        </authorList>
    </citation>
    <scope>NUCLEOTIDE SEQUENCE [LARGE SCALE GENOMIC DNA]</scope>
</reference>
<name>A0A4Y2WE31_ARAVE</name>
<evidence type="ECO:0000313" key="1">
    <source>
        <dbReference type="EMBL" id="GBO35489.1"/>
    </source>
</evidence>
<dbReference type="EMBL" id="BGPR01059473">
    <property type="protein sequence ID" value="GBO35489.1"/>
    <property type="molecule type" value="Genomic_DNA"/>
</dbReference>
<sequence length="95" mass="10819">MNLTALRPTQPKYLDGVWLGKPRGLYLWTVEFRPVASFLRRVAWQISRQRRVKGCSDAVWPLPPPLTCELFTSTTRETIDALTSLPATLETSSEQ</sequence>